<dbReference type="AlphaFoldDB" id="A0A0R2IWF1"/>
<reference evidence="2 3" key="1">
    <citation type="journal article" date="2015" name="Genome Announc.">
        <title>Expanding the biotechnology potential of lactobacilli through comparative genomics of 213 strains and associated genera.</title>
        <authorList>
            <person name="Sun Z."/>
            <person name="Harris H.M."/>
            <person name="McCann A."/>
            <person name="Guo C."/>
            <person name="Argimon S."/>
            <person name="Zhang W."/>
            <person name="Yang X."/>
            <person name="Jeffery I.B."/>
            <person name="Cooney J.C."/>
            <person name="Kagawa T.F."/>
            <person name="Liu W."/>
            <person name="Song Y."/>
            <person name="Salvetti E."/>
            <person name="Wrobel A."/>
            <person name="Rasinkangas P."/>
            <person name="Parkhill J."/>
            <person name="Rea M.C."/>
            <person name="O'Sullivan O."/>
            <person name="Ritari J."/>
            <person name="Douillard F.P."/>
            <person name="Paul Ross R."/>
            <person name="Yang R."/>
            <person name="Briner A.E."/>
            <person name="Felis G.E."/>
            <person name="de Vos W.M."/>
            <person name="Barrangou R."/>
            <person name="Klaenhammer T.R."/>
            <person name="Caufield P.W."/>
            <person name="Cui Y."/>
            <person name="Zhang H."/>
            <person name="O'Toole P.W."/>
        </authorList>
    </citation>
    <scope>NUCLEOTIDE SEQUENCE [LARGE SCALE GENOMIC DNA]</scope>
    <source>
        <strain evidence="2 3">DSM 17757</strain>
    </source>
</reference>
<name>A0A0R2IWF1_9LACO</name>
<feature type="domain" description="N-acetyltransferase" evidence="1">
    <location>
        <begin position="4"/>
        <end position="155"/>
    </location>
</feature>
<dbReference type="PATRIC" id="fig|319652.3.peg.830"/>
<accession>A0A0R2IWF1</accession>
<protein>
    <submittedName>
        <fullName evidence="2">GNAT family acetyltransferase</fullName>
    </submittedName>
</protein>
<dbReference type="PROSITE" id="PS51186">
    <property type="entry name" value="GNAT"/>
    <property type="match status" value="1"/>
</dbReference>
<dbReference type="STRING" id="319652.IV80_GL000822"/>
<comment type="caution">
    <text evidence="2">The sequence shown here is derived from an EMBL/GenBank/DDBJ whole genome shotgun (WGS) entry which is preliminary data.</text>
</comment>
<proteinExistence type="predicted"/>
<dbReference type="CDD" id="cd04301">
    <property type="entry name" value="NAT_SF"/>
    <property type="match status" value="1"/>
</dbReference>
<dbReference type="Gene3D" id="3.40.630.30">
    <property type="match status" value="1"/>
</dbReference>
<evidence type="ECO:0000313" key="2">
    <source>
        <dbReference type="EMBL" id="KRN67285.1"/>
    </source>
</evidence>
<evidence type="ECO:0000313" key="3">
    <source>
        <dbReference type="Proteomes" id="UP000051568"/>
    </source>
</evidence>
<keyword evidence="3" id="KW-1185">Reference proteome</keyword>
<dbReference type="Pfam" id="PF00583">
    <property type="entry name" value="Acetyltransf_1"/>
    <property type="match status" value="1"/>
</dbReference>
<dbReference type="EMBL" id="JQBR01000002">
    <property type="protein sequence ID" value="KRN67285.1"/>
    <property type="molecule type" value="Genomic_DNA"/>
</dbReference>
<organism evidence="2 3">
    <name type="scientific">Pediococcus cellicola</name>
    <dbReference type="NCBI Taxonomy" id="319652"/>
    <lineage>
        <taxon>Bacteria</taxon>
        <taxon>Bacillati</taxon>
        <taxon>Bacillota</taxon>
        <taxon>Bacilli</taxon>
        <taxon>Lactobacillales</taxon>
        <taxon>Lactobacillaceae</taxon>
        <taxon>Pediococcus</taxon>
    </lineage>
</organism>
<dbReference type="RefSeq" id="WP_057749086.1">
    <property type="nucleotide sequence ID" value="NZ_BJVH01000003.1"/>
</dbReference>
<dbReference type="InterPro" id="IPR000182">
    <property type="entry name" value="GNAT_dom"/>
</dbReference>
<dbReference type="SUPFAM" id="SSF55729">
    <property type="entry name" value="Acyl-CoA N-acyltransferases (Nat)"/>
    <property type="match status" value="1"/>
</dbReference>
<dbReference type="Proteomes" id="UP000051568">
    <property type="component" value="Unassembled WGS sequence"/>
</dbReference>
<dbReference type="GO" id="GO:0016747">
    <property type="term" value="F:acyltransferase activity, transferring groups other than amino-acyl groups"/>
    <property type="evidence" value="ECO:0007669"/>
    <property type="project" value="InterPro"/>
</dbReference>
<keyword evidence="2" id="KW-0808">Transferase</keyword>
<evidence type="ECO:0000259" key="1">
    <source>
        <dbReference type="PROSITE" id="PS51186"/>
    </source>
</evidence>
<gene>
    <name evidence="2" type="ORF">IV80_GL000822</name>
</gene>
<sequence length="219" mass="24790">MSDIKITDFQSEMLESWLRCRALAYMRSAFNDEINAQKEDVPPKRSLSLVALAHETVVGVCDIILLKDNPILTSEYNVPLHTPLATLDTMAVHPDYQRQGIARQLLLEAQKRLKTFGGKLIIYTLSDTPANKLYQAIGAKLCFGGYLVYASSPMNHVPKFSRTEIRYPHEVALFSKQNQEIPYAKNGEETYYVGQKKNISQLQNVTKVVAEHIYLLNLA</sequence>
<dbReference type="InterPro" id="IPR016181">
    <property type="entry name" value="Acyl_CoA_acyltransferase"/>
</dbReference>